<feature type="region of interest" description="Disordered" evidence="1">
    <location>
        <begin position="984"/>
        <end position="1007"/>
    </location>
</feature>
<organism evidence="3 4">
    <name type="scientific">Sphagnum jensenii</name>
    <dbReference type="NCBI Taxonomy" id="128206"/>
    <lineage>
        <taxon>Eukaryota</taxon>
        <taxon>Viridiplantae</taxon>
        <taxon>Streptophyta</taxon>
        <taxon>Embryophyta</taxon>
        <taxon>Bryophyta</taxon>
        <taxon>Sphagnophytina</taxon>
        <taxon>Sphagnopsida</taxon>
        <taxon>Sphagnales</taxon>
        <taxon>Sphagnaceae</taxon>
        <taxon>Sphagnum</taxon>
    </lineage>
</organism>
<dbReference type="InterPro" id="IPR053090">
    <property type="entry name" value="Centromere_KNL-2_homolog"/>
</dbReference>
<dbReference type="PANTHER" id="PTHR35311">
    <property type="entry name" value="KINETOCHORE-ASSOCIATED PROTEIN KNL-2 HOMOLOG"/>
    <property type="match status" value="1"/>
</dbReference>
<name>A0ABP1AVS4_9BRYO</name>
<feature type="compositionally biased region" description="Basic residues" evidence="1">
    <location>
        <begin position="80"/>
        <end position="103"/>
    </location>
</feature>
<evidence type="ECO:0000256" key="1">
    <source>
        <dbReference type="SAM" id="MobiDB-lite"/>
    </source>
</evidence>
<proteinExistence type="predicted"/>
<protein>
    <recommendedName>
        <fullName evidence="2">SANTA domain-containing protein</fullName>
    </recommendedName>
</protein>
<reference evidence="3" key="1">
    <citation type="submission" date="2024-03" db="EMBL/GenBank/DDBJ databases">
        <authorList>
            <consortium name="ELIXIR-Norway"/>
            <consortium name="Elixir Norway"/>
        </authorList>
    </citation>
    <scope>NUCLEOTIDE SEQUENCE</scope>
</reference>
<feature type="compositionally biased region" description="Polar residues" evidence="1">
    <location>
        <begin position="282"/>
        <end position="298"/>
    </location>
</feature>
<feature type="region of interest" description="Disordered" evidence="1">
    <location>
        <begin position="78"/>
        <end position="112"/>
    </location>
</feature>
<dbReference type="EMBL" id="OZ023717">
    <property type="protein sequence ID" value="CAK9866692.1"/>
    <property type="molecule type" value="Genomic_DNA"/>
</dbReference>
<feature type="region of interest" description="Disordered" evidence="1">
    <location>
        <begin position="893"/>
        <end position="913"/>
    </location>
</feature>
<feature type="region of interest" description="Disordered" evidence="1">
    <location>
        <begin position="600"/>
        <end position="624"/>
    </location>
</feature>
<accession>A0ABP1AVS4</accession>
<feature type="compositionally biased region" description="Polar residues" evidence="1">
    <location>
        <begin position="615"/>
        <end position="624"/>
    </location>
</feature>
<dbReference type="Pfam" id="PF09133">
    <property type="entry name" value="SANTA"/>
    <property type="match status" value="1"/>
</dbReference>
<feature type="region of interest" description="Disordered" evidence="1">
    <location>
        <begin position="938"/>
        <end position="959"/>
    </location>
</feature>
<dbReference type="InterPro" id="IPR015216">
    <property type="entry name" value="SANTA"/>
</dbReference>
<dbReference type="Proteomes" id="UP001497522">
    <property type="component" value="Chromosome 16"/>
</dbReference>
<feature type="region of interest" description="Disordered" evidence="1">
    <location>
        <begin position="278"/>
        <end position="301"/>
    </location>
</feature>
<evidence type="ECO:0000313" key="3">
    <source>
        <dbReference type="EMBL" id="CAK9866692.1"/>
    </source>
</evidence>
<feature type="region of interest" description="Disordered" evidence="1">
    <location>
        <begin position="137"/>
        <end position="157"/>
    </location>
</feature>
<feature type="domain" description="SANTA" evidence="2">
    <location>
        <begin position="438"/>
        <end position="531"/>
    </location>
</feature>
<feature type="region of interest" description="Disordered" evidence="1">
    <location>
        <begin position="375"/>
        <end position="402"/>
    </location>
</feature>
<dbReference type="PANTHER" id="PTHR35311:SF1">
    <property type="entry name" value="PROTEIN EMBRYO DEFECTIVE 1674"/>
    <property type="match status" value="1"/>
</dbReference>
<sequence length="1246" mass="134010">MQTQMASSHSCASRVAAFPPRRSFSFMRENDGVGGGGGGAGGLAAAAHGMDAGGCDSDDCYCAKVPRNTSSFMMEEHHLDTRRRRQHHHPHPQQHHRHHHHQLQQHQQQHDDSGTLIEQLQLLKQEKNALLRASLVKQPSSHSGGTSLGGGGCNNTRRTAAMADTQQQRYVDDHCDDITPPMAMAAGGQRCSCSRNAAAVLRGGGGDHLLSSGPVTPEDICSHERRAAYQVLHPPRSRSCGEETGVQQARQGFASAAEGLGHGRAQFQGRQSSCAAAGLPTGRSTVNSHFRTSSSQGRQHMEDHSPDVAAHIDTSAQLQGGVDVAMHQMWSGFEVSGAASDEECGQGRVFHGFETVLPTPGHLGRQGFVSHSSMPTARHAANPSSSADSAGNARVSAVPKSSQCPIKGMLQEQSPDVAFQEDVIEQTGQGRLVSEGSITISNWHLIKLEDAKVGRQGDAGVAVGGWLIGNREKVRTSAVVERIDLRKVVTCDGVEVCLHGRINQEASVTGGFSLGLVKCFMGGFPFIWKNYVLTGLSSGKLSELSNNRKTGTSPFHAPPLDTHFFRTRPADADCSSLSCKPAEVILRTSAAQNVVEEEARMAADANSAQGAAHVDNNSTANQNGEMDVADLTDVSLPRATLEPQTPNAGGHEQDLTSVVLDEKDHVEIPSLTQRNQKHNRATVEPVRRSKRLALLHQGVLQEPANTSSSVKSSEQLKTPMKVECEEQVPCTERRERLEPAEEIATETLGICVENQKLPIRSRRRCEPVEEAAAATVGISVEIQRPVEEVAAGTLGISVENQKLPIRSQRRCEPVEEAAAETVGISEENQKPVEDAADGTVGITAENQKLQIHNRRWREPVEEAAGGTVGISEENQRPMEEVAAGTVGIPRENQKRRIHSRRRCEPAEEAAGGTVGISEENQKPVKETAGGTVGISAENQKRRIHSRRRCEPAEEAAGGTVGISEENQKPVKEAAGGTVGISAENQKRRIHSRRRCEPAEEAAGGTVGISEENQKPVKEAAGGTVGISAENQKRRIHSRRQCEPVEEAAGGTVGISEENQKPVKEVAGGTVGISAENQKCHIHSRRWCEPVEEAAGGTVEISEENQKPVKEVVAGTVVISAENCKLRIRSQKRHSMLPPPLPAPRVPDKSKVPEAFGLKTSRSGRILVPPLAYWRSQSIGYDKDGGIIAIFDGFKGTAADTGCFTFKAPQEEQARRIQKKLCGAAVNVLVTAESKTGKRRLRSRGHS</sequence>
<evidence type="ECO:0000259" key="2">
    <source>
        <dbReference type="Pfam" id="PF09133"/>
    </source>
</evidence>
<evidence type="ECO:0000313" key="4">
    <source>
        <dbReference type="Proteomes" id="UP001497522"/>
    </source>
</evidence>
<gene>
    <name evidence="3" type="ORF">CSSPJE1EN2_LOCUS9687</name>
</gene>
<keyword evidence="4" id="KW-1185">Reference proteome</keyword>